<protein>
    <recommendedName>
        <fullName evidence="3">RidA family protein</fullName>
    </recommendedName>
</protein>
<sequence>MKRIGTREIAGARAAEAVATEDLIFFSGITAKDTSLSAADQTSWCLQRLDQLLEQLGEDQGSVLMIHIWLSDMRYFGAMNKAWNHWIDKENPPARTCVSGELHRPDILVEVVATAARTAGTEGR</sequence>
<dbReference type="InterPro" id="IPR035709">
    <property type="entry name" value="YoaB-like"/>
</dbReference>
<dbReference type="PANTHER" id="PTHR47328:SF1">
    <property type="entry name" value="RUTC FAMILY PROTEIN YOAB"/>
    <property type="match status" value="1"/>
</dbReference>
<evidence type="ECO:0000313" key="2">
    <source>
        <dbReference type="Proteomes" id="UP001500236"/>
    </source>
</evidence>
<evidence type="ECO:0000313" key="1">
    <source>
        <dbReference type="EMBL" id="GAA3075562.1"/>
    </source>
</evidence>
<name>A0ABP6M3P9_9MICC</name>
<dbReference type="Pfam" id="PF01042">
    <property type="entry name" value="Ribonuc_L-PSP"/>
    <property type="match status" value="1"/>
</dbReference>
<dbReference type="PANTHER" id="PTHR47328">
    <property type="match status" value="1"/>
</dbReference>
<comment type="caution">
    <text evidence="1">The sequence shown here is derived from an EMBL/GenBank/DDBJ whole genome shotgun (WGS) entry which is preliminary data.</text>
</comment>
<accession>A0ABP6M3P9</accession>
<gene>
    <name evidence="1" type="ORF">GCM10010529_29110</name>
</gene>
<dbReference type="CDD" id="cd06150">
    <property type="entry name" value="YjgF_YER057c_UK114_like_2"/>
    <property type="match status" value="1"/>
</dbReference>
<dbReference type="RefSeq" id="WP_344684861.1">
    <property type="nucleotide sequence ID" value="NZ_BAAAVT010000026.1"/>
</dbReference>
<evidence type="ECO:0008006" key="3">
    <source>
        <dbReference type="Google" id="ProtNLM"/>
    </source>
</evidence>
<keyword evidence="2" id="KW-1185">Reference proteome</keyword>
<dbReference type="EMBL" id="BAAAVT010000026">
    <property type="protein sequence ID" value="GAA3075562.1"/>
    <property type="molecule type" value="Genomic_DNA"/>
</dbReference>
<dbReference type="InterPro" id="IPR006175">
    <property type="entry name" value="YjgF/YER057c/UK114"/>
</dbReference>
<proteinExistence type="predicted"/>
<dbReference type="SUPFAM" id="SSF55298">
    <property type="entry name" value="YjgF-like"/>
    <property type="match status" value="1"/>
</dbReference>
<dbReference type="Gene3D" id="3.30.1330.40">
    <property type="entry name" value="RutC-like"/>
    <property type="match status" value="1"/>
</dbReference>
<organism evidence="1 2">
    <name type="scientific">Nesterenkonia aethiopica</name>
    <dbReference type="NCBI Taxonomy" id="269144"/>
    <lineage>
        <taxon>Bacteria</taxon>
        <taxon>Bacillati</taxon>
        <taxon>Actinomycetota</taxon>
        <taxon>Actinomycetes</taxon>
        <taxon>Micrococcales</taxon>
        <taxon>Micrococcaceae</taxon>
        <taxon>Nesterenkonia</taxon>
    </lineage>
</organism>
<dbReference type="Proteomes" id="UP001500236">
    <property type="component" value="Unassembled WGS sequence"/>
</dbReference>
<reference evidence="2" key="1">
    <citation type="journal article" date="2019" name="Int. J. Syst. Evol. Microbiol.">
        <title>The Global Catalogue of Microorganisms (GCM) 10K type strain sequencing project: providing services to taxonomists for standard genome sequencing and annotation.</title>
        <authorList>
            <consortium name="The Broad Institute Genomics Platform"/>
            <consortium name="The Broad Institute Genome Sequencing Center for Infectious Disease"/>
            <person name="Wu L."/>
            <person name="Ma J."/>
        </authorList>
    </citation>
    <scope>NUCLEOTIDE SEQUENCE [LARGE SCALE GENOMIC DNA]</scope>
    <source>
        <strain evidence="2">JCM 14309</strain>
    </source>
</reference>
<dbReference type="InterPro" id="IPR035959">
    <property type="entry name" value="RutC-like_sf"/>
</dbReference>